<dbReference type="Proteomes" id="UP000233556">
    <property type="component" value="Unassembled WGS sequence"/>
</dbReference>
<accession>A0A2I0TR86</accession>
<gene>
    <name evidence="2" type="ORF">llap_13391</name>
</gene>
<keyword evidence="3" id="KW-1185">Reference proteome</keyword>
<feature type="region of interest" description="Disordered" evidence="1">
    <location>
        <begin position="65"/>
        <end position="85"/>
    </location>
</feature>
<proteinExistence type="predicted"/>
<name>A0A2I0TR86_LIMLA</name>
<keyword evidence="2" id="KW-0548">Nucleotidyltransferase</keyword>
<protein>
    <submittedName>
        <fullName evidence="2">Rna-directed dna polymerase from mobile element jockey-like</fullName>
    </submittedName>
</protein>
<sequence>MICMMGQCTLSKFVHDTKLGVADTPKGHAAIQRDLNRLEKWDYRNLMKFNNEKCRVLQAPTYAVGDPAGKQLDRRGPGGPGRQQVEHEATICPTCKEGSWCPEVHYAKY</sequence>
<dbReference type="GO" id="GO:0003964">
    <property type="term" value="F:RNA-directed DNA polymerase activity"/>
    <property type="evidence" value="ECO:0007669"/>
    <property type="project" value="UniProtKB-KW"/>
</dbReference>
<organism evidence="2 3">
    <name type="scientific">Limosa lapponica baueri</name>
    <dbReference type="NCBI Taxonomy" id="1758121"/>
    <lineage>
        <taxon>Eukaryota</taxon>
        <taxon>Metazoa</taxon>
        <taxon>Chordata</taxon>
        <taxon>Craniata</taxon>
        <taxon>Vertebrata</taxon>
        <taxon>Euteleostomi</taxon>
        <taxon>Archelosauria</taxon>
        <taxon>Archosauria</taxon>
        <taxon>Dinosauria</taxon>
        <taxon>Saurischia</taxon>
        <taxon>Theropoda</taxon>
        <taxon>Coelurosauria</taxon>
        <taxon>Aves</taxon>
        <taxon>Neognathae</taxon>
        <taxon>Neoaves</taxon>
        <taxon>Charadriiformes</taxon>
        <taxon>Scolopacidae</taxon>
        <taxon>Limosa</taxon>
    </lineage>
</organism>
<evidence type="ECO:0000256" key="1">
    <source>
        <dbReference type="SAM" id="MobiDB-lite"/>
    </source>
</evidence>
<reference evidence="3" key="1">
    <citation type="submission" date="2017-11" db="EMBL/GenBank/DDBJ databases">
        <authorList>
            <person name="Lima N.C."/>
            <person name="Parody-Merino A.M."/>
            <person name="Battley P.F."/>
            <person name="Fidler A.E."/>
            <person name="Prosdocimi F."/>
        </authorList>
    </citation>
    <scope>NUCLEOTIDE SEQUENCE [LARGE SCALE GENOMIC DNA]</scope>
</reference>
<dbReference type="AlphaFoldDB" id="A0A2I0TR86"/>
<keyword evidence="2" id="KW-0695">RNA-directed DNA polymerase</keyword>
<reference evidence="3" key="2">
    <citation type="submission" date="2017-12" db="EMBL/GenBank/DDBJ databases">
        <title>Genome sequence of the Bar-tailed Godwit (Limosa lapponica baueri).</title>
        <authorList>
            <person name="Lima N.C.B."/>
            <person name="Parody-Merino A.M."/>
            <person name="Battley P.F."/>
            <person name="Fidler A.E."/>
            <person name="Prosdocimi F."/>
        </authorList>
    </citation>
    <scope>NUCLEOTIDE SEQUENCE [LARGE SCALE GENOMIC DNA]</scope>
</reference>
<dbReference type="EMBL" id="KZ507728">
    <property type="protein sequence ID" value="PKU36305.1"/>
    <property type="molecule type" value="Genomic_DNA"/>
</dbReference>
<evidence type="ECO:0000313" key="2">
    <source>
        <dbReference type="EMBL" id="PKU36305.1"/>
    </source>
</evidence>
<evidence type="ECO:0000313" key="3">
    <source>
        <dbReference type="Proteomes" id="UP000233556"/>
    </source>
</evidence>
<keyword evidence="2" id="KW-0808">Transferase</keyword>